<accession>A0A1T4T3Y1</accession>
<evidence type="ECO:0000256" key="1">
    <source>
        <dbReference type="SAM" id="MobiDB-lite"/>
    </source>
</evidence>
<keyword evidence="3" id="KW-1185">Reference proteome</keyword>
<organism evidence="2 3">
    <name type="scientific">Enhydrobacter aerosaccus</name>
    <dbReference type="NCBI Taxonomy" id="225324"/>
    <lineage>
        <taxon>Bacteria</taxon>
        <taxon>Pseudomonadati</taxon>
        <taxon>Pseudomonadota</taxon>
        <taxon>Alphaproteobacteria</taxon>
        <taxon>Hyphomicrobiales</taxon>
        <taxon>Enhydrobacter</taxon>
    </lineage>
</organism>
<evidence type="ECO:0000313" key="2">
    <source>
        <dbReference type="EMBL" id="SKA35230.1"/>
    </source>
</evidence>
<dbReference type="STRING" id="225324.SAMN02745126_05661"/>
<evidence type="ECO:0008006" key="4">
    <source>
        <dbReference type="Google" id="ProtNLM"/>
    </source>
</evidence>
<gene>
    <name evidence="2" type="ORF">SAMN02745126_05661</name>
</gene>
<reference evidence="3" key="1">
    <citation type="submission" date="2017-02" db="EMBL/GenBank/DDBJ databases">
        <authorList>
            <person name="Varghese N."/>
            <person name="Submissions S."/>
        </authorList>
    </citation>
    <scope>NUCLEOTIDE SEQUENCE [LARGE SCALE GENOMIC DNA]</scope>
    <source>
        <strain evidence="3">ATCC 27094</strain>
    </source>
</reference>
<evidence type="ECO:0000313" key="3">
    <source>
        <dbReference type="Proteomes" id="UP000190092"/>
    </source>
</evidence>
<dbReference type="Proteomes" id="UP000190092">
    <property type="component" value="Unassembled WGS sequence"/>
</dbReference>
<dbReference type="EMBL" id="FUWJ01000012">
    <property type="protein sequence ID" value="SKA35230.1"/>
    <property type="molecule type" value="Genomic_DNA"/>
</dbReference>
<dbReference type="Pfam" id="PF11136">
    <property type="entry name" value="DUF2889"/>
    <property type="match status" value="1"/>
</dbReference>
<dbReference type="RefSeq" id="WP_085937380.1">
    <property type="nucleotide sequence ID" value="NZ_FUWJ01000012.1"/>
</dbReference>
<name>A0A1T4T3Y1_9HYPH</name>
<protein>
    <recommendedName>
        <fullName evidence="4">DUF2889 domain-containing protein</fullName>
    </recommendedName>
</protein>
<feature type="region of interest" description="Disordered" evidence="1">
    <location>
        <begin position="141"/>
        <end position="171"/>
    </location>
</feature>
<dbReference type="InterPro" id="IPR021312">
    <property type="entry name" value="DUF2889"/>
</dbReference>
<dbReference type="AlphaFoldDB" id="A0A1T4T3Y1"/>
<dbReference type="OrthoDB" id="6862397at2"/>
<proteinExistence type="predicted"/>
<sequence>MPLSPPVGRQHLHTRRVTCQGFFREDGLWDIEGRITDEKAYDHPNEWRGTLKAGDYVHDMSIRLTLDHKFTIVDVEAVTDKSPYQVCGNITPDFKKLIGLRIGGGFHREVRARLGGVHGCTHIVELLGPVATTAFQTVASGKARELNRRHREKNGTLPKAETSPSAKPPRKPYVIDTCHAWSSEGDVVKRWAPHFYTGPDAEAVRTAAEGKEIELDG</sequence>